<keyword evidence="3" id="KW-0808">Transferase</keyword>
<dbReference type="GO" id="GO:0006487">
    <property type="term" value="P:protein N-linked glycosylation"/>
    <property type="evidence" value="ECO:0007669"/>
    <property type="project" value="TreeGrafter"/>
</dbReference>
<protein>
    <recommendedName>
        <fullName evidence="7">Nucleotide-diphospho-sugar transferase domain-containing protein</fullName>
    </recommendedName>
</protein>
<comment type="caution">
    <text evidence="5">The sequence shown here is derived from an EMBL/GenBank/DDBJ whole genome shotgun (WGS) entry which is preliminary data.</text>
</comment>
<keyword evidence="6" id="KW-1185">Reference proteome</keyword>
<comment type="similarity">
    <text evidence="1">Belongs to the glycosyltransferase 34 family.</text>
</comment>
<dbReference type="PANTHER" id="PTHR31306:SF4">
    <property type="entry name" value="ALPHA-1,2-GALACTOSYLTRANSFERASE"/>
    <property type="match status" value="1"/>
</dbReference>
<evidence type="ECO:0000256" key="1">
    <source>
        <dbReference type="ARBA" id="ARBA00005664"/>
    </source>
</evidence>
<evidence type="ECO:0000256" key="4">
    <source>
        <dbReference type="SAM" id="Phobius"/>
    </source>
</evidence>
<organism evidence="5 6">
    <name type="scientific">Triparma verrucosa</name>
    <dbReference type="NCBI Taxonomy" id="1606542"/>
    <lineage>
        <taxon>Eukaryota</taxon>
        <taxon>Sar</taxon>
        <taxon>Stramenopiles</taxon>
        <taxon>Ochrophyta</taxon>
        <taxon>Bolidophyceae</taxon>
        <taxon>Parmales</taxon>
        <taxon>Triparmaceae</taxon>
        <taxon>Triparma</taxon>
    </lineage>
</organism>
<dbReference type="GO" id="GO:0016757">
    <property type="term" value="F:glycosyltransferase activity"/>
    <property type="evidence" value="ECO:0007669"/>
    <property type="project" value="UniProtKB-KW"/>
</dbReference>
<sequence>MKLKLSFLKLLNTWRNLRTVTRLTLILSIPYVILTSYYFFNYKAREPYLDRWNPSQSQIGRIPENVDHRYSYAWLRSSSPLPVTIVTVQSDLSHYWCTCGYKSLEKYAEMWGYTILHSSIPSTVVSSKLKKYELALSTLSSSSLTVILDCDIFITNPTIPIQRIWDEYAHTETEVLLSRDAHWRMGVPVNSGVVILKGGEFSRNLLSNIIKKDRVKSGPYSSKFNADTLVDQPRLTVELLLSSQLSDPPISEYEVNSKVTVVSQRVINSFYRYPQSYFSGFHYDPPSSKWRKGDLLAHITGMDVEGRVEAADRFGGGCEGVERVETVVTTDGVRGVGGN</sequence>
<evidence type="ECO:0008006" key="7">
    <source>
        <dbReference type="Google" id="ProtNLM"/>
    </source>
</evidence>
<keyword evidence="2" id="KW-0328">Glycosyltransferase</keyword>
<dbReference type="Gene3D" id="3.90.550.10">
    <property type="entry name" value="Spore Coat Polysaccharide Biosynthesis Protein SpsA, Chain A"/>
    <property type="match status" value="1"/>
</dbReference>
<accession>A0A9W7DKW9</accession>
<dbReference type="Proteomes" id="UP001165160">
    <property type="component" value="Unassembled WGS sequence"/>
</dbReference>
<dbReference type="EMBL" id="BRXX01000560">
    <property type="protein sequence ID" value="GMH46833.1"/>
    <property type="molecule type" value="Genomic_DNA"/>
</dbReference>
<reference evidence="6" key="1">
    <citation type="journal article" date="2023" name="Commun. Biol.">
        <title>Genome analysis of Parmales, the sister group of diatoms, reveals the evolutionary specialization of diatoms from phago-mixotrophs to photoautotrophs.</title>
        <authorList>
            <person name="Ban H."/>
            <person name="Sato S."/>
            <person name="Yoshikawa S."/>
            <person name="Yamada K."/>
            <person name="Nakamura Y."/>
            <person name="Ichinomiya M."/>
            <person name="Sato N."/>
            <person name="Blanc-Mathieu R."/>
            <person name="Endo H."/>
            <person name="Kuwata A."/>
            <person name="Ogata H."/>
        </authorList>
    </citation>
    <scope>NUCLEOTIDE SEQUENCE [LARGE SCALE GENOMIC DNA]</scope>
    <source>
        <strain evidence="6">NIES 3699</strain>
    </source>
</reference>
<evidence type="ECO:0000313" key="5">
    <source>
        <dbReference type="EMBL" id="GMH46833.1"/>
    </source>
</evidence>
<dbReference type="InterPro" id="IPR008630">
    <property type="entry name" value="Glyco_trans_34"/>
</dbReference>
<dbReference type="InterPro" id="IPR029044">
    <property type="entry name" value="Nucleotide-diphossugar_trans"/>
</dbReference>
<keyword evidence="4" id="KW-0812">Transmembrane</keyword>
<proteinExistence type="inferred from homology"/>
<dbReference type="GO" id="GO:0000139">
    <property type="term" value="C:Golgi membrane"/>
    <property type="evidence" value="ECO:0007669"/>
    <property type="project" value="TreeGrafter"/>
</dbReference>
<keyword evidence="4" id="KW-0472">Membrane</keyword>
<name>A0A9W7DKW9_9STRA</name>
<evidence type="ECO:0000313" key="6">
    <source>
        <dbReference type="Proteomes" id="UP001165160"/>
    </source>
</evidence>
<feature type="transmembrane region" description="Helical" evidence="4">
    <location>
        <begin position="20"/>
        <end position="40"/>
    </location>
</feature>
<dbReference type="AlphaFoldDB" id="A0A9W7DKW9"/>
<gene>
    <name evidence="5" type="ORF">TrVE_jg9656</name>
</gene>
<evidence type="ECO:0000256" key="3">
    <source>
        <dbReference type="ARBA" id="ARBA00022679"/>
    </source>
</evidence>
<keyword evidence="4" id="KW-1133">Transmembrane helix</keyword>
<dbReference type="PANTHER" id="PTHR31306">
    <property type="entry name" value="ALPHA-1,6-MANNOSYLTRANSFERASE MNN11-RELATED"/>
    <property type="match status" value="1"/>
</dbReference>
<evidence type="ECO:0000256" key="2">
    <source>
        <dbReference type="ARBA" id="ARBA00022676"/>
    </source>
</evidence>